<dbReference type="Proteomes" id="UP000190857">
    <property type="component" value="Unassembled WGS sequence"/>
</dbReference>
<dbReference type="PRINTS" id="PR00368">
    <property type="entry name" value="FADPNR"/>
</dbReference>
<protein>
    <submittedName>
        <fullName evidence="8">NADH dehydrogenase</fullName>
    </submittedName>
</protein>
<dbReference type="PRINTS" id="PR00411">
    <property type="entry name" value="PNDRDTASEI"/>
</dbReference>
<evidence type="ECO:0000256" key="6">
    <source>
        <dbReference type="SAM" id="MobiDB-lite"/>
    </source>
</evidence>
<gene>
    <name evidence="8" type="ORF">SAMN06309945_1041</name>
</gene>
<feature type="compositionally biased region" description="Basic residues" evidence="6">
    <location>
        <begin position="510"/>
        <end position="521"/>
    </location>
</feature>
<dbReference type="EMBL" id="FUZP01000001">
    <property type="protein sequence ID" value="SKC44561.1"/>
    <property type="molecule type" value="Genomic_DNA"/>
</dbReference>
<feature type="compositionally biased region" description="Polar residues" evidence="6">
    <location>
        <begin position="538"/>
        <end position="547"/>
    </location>
</feature>
<accession>A0A1T5IZN4</accession>
<evidence type="ECO:0000259" key="7">
    <source>
        <dbReference type="Pfam" id="PF07992"/>
    </source>
</evidence>
<comment type="similarity">
    <text evidence="1">Belongs to the NADH dehydrogenase family.</text>
</comment>
<dbReference type="InterPro" id="IPR023753">
    <property type="entry name" value="FAD/NAD-binding_dom"/>
</dbReference>
<dbReference type="Pfam" id="PF07992">
    <property type="entry name" value="Pyr_redox_2"/>
    <property type="match status" value="1"/>
</dbReference>
<dbReference type="AlphaFoldDB" id="A0A1T5IZN4"/>
<dbReference type="STRING" id="123320.SAMN06309945_1041"/>
<dbReference type="GO" id="GO:0003954">
    <property type="term" value="F:NADH dehydrogenase activity"/>
    <property type="evidence" value="ECO:0007669"/>
    <property type="project" value="InterPro"/>
</dbReference>
<name>A0A1T5IZN4_9MICO</name>
<keyword evidence="5" id="KW-0520">NAD</keyword>
<evidence type="ECO:0000256" key="2">
    <source>
        <dbReference type="ARBA" id="ARBA00022630"/>
    </source>
</evidence>
<sequence>MCILTEVGDFSNVPKILIVGGGYAGFYTAWKLEKHLRKGEAEVTMVDPLPYMTYQPFLPEVASGSIEPRHAVVSHRRHLNHTKVITAKVTYVNHAEKKATIQPPLGEAYDFEYDQVIVTAGAVSRTFPIPGVADEAIGLKTIEEAVAIRDRVLDNFDKAAQLPAGPERDRLLTFVVVGGGFAGIEVFAELRSFASALIEYYPQIDFEDTHFHLIEAMGRIMPEVSLKTSHWVLKNLAERGANVHLDTQLKSAVDGTIELSTGESFESDLIVWTAGVMANPQIVRNTDLPIEERGRLVARADLRIGTDEEFIPNAWTAGDVAAVPDITGGGVGGFCVPNAQHAVRQGKLLAKNVVADLRGEQPQKYSHKNLGAVAGLGIGVGVFQSGKIAIKGVPAWLAHRGYHGLAMPSWERKLRVIGGWVGNFFLGRDIAGISAVQTPRAVFEQFASRPKPAAAAPAEPAQKPIPASYSSSPSTDAASGAANTAPSDSEAPSQSSTDTAGTSAEPVKAPAKKAPAKKAPAKKADAPVEDPTPADVPTGTTTPAETK</sequence>
<organism evidence="8 9">
    <name type="scientific">Okibacterium fritillariae</name>
    <dbReference type="NCBI Taxonomy" id="123320"/>
    <lineage>
        <taxon>Bacteria</taxon>
        <taxon>Bacillati</taxon>
        <taxon>Actinomycetota</taxon>
        <taxon>Actinomycetes</taxon>
        <taxon>Micrococcales</taxon>
        <taxon>Microbacteriaceae</taxon>
        <taxon>Okibacterium</taxon>
    </lineage>
</organism>
<evidence type="ECO:0000256" key="4">
    <source>
        <dbReference type="ARBA" id="ARBA00023002"/>
    </source>
</evidence>
<dbReference type="PANTHER" id="PTHR43706">
    <property type="entry name" value="NADH DEHYDROGENASE"/>
    <property type="match status" value="1"/>
</dbReference>
<evidence type="ECO:0000313" key="8">
    <source>
        <dbReference type="EMBL" id="SKC44561.1"/>
    </source>
</evidence>
<evidence type="ECO:0000313" key="9">
    <source>
        <dbReference type="Proteomes" id="UP000190857"/>
    </source>
</evidence>
<reference evidence="8 9" key="1">
    <citation type="submission" date="2017-02" db="EMBL/GenBank/DDBJ databases">
        <authorList>
            <person name="Peterson S.W."/>
        </authorList>
    </citation>
    <scope>NUCLEOTIDE SEQUENCE [LARGE SCALE GENOMIC DNA]</scope>
    <source>
        <strain evidence="8 9">VKM Ac-2059</strain>
    </source>
</reference>
<dbReference type="SUPFAM" id="SSF51905">
    <property type="entry name" value="FAD/NAD(P)-binding domain"/>
    <property type="match status" value="1"/>
</dbReference>
<keyword evidence="4" id="KW-0560">Oxidoreductase</keyword>
<evidence type="ECO:0000256" key="3">
    <source>
        <dbReference type="ARBA" id="ARBA00022827"/>
    </source>
</evidence>
<keyword evidence="2" id="KW-0285">Flavoprotein</keyword>
<keyword evidence="3" id="KW-0274">FAD</keyword>
<evidence type="ECO:0000256" key="5">
    <source>
        <dbReference type="ARBA" id="ARBA00023027"/>
    </source>
</evidence>
<feature type="compositionally biased region" description="Low complexity" evidence="6">
    <location>
        <begin position="453"/>
        <end position="482"/>
    </location>
</feature>
<feature type="domain" description="FAD/NAD(P)-binding" evidence="7">
    <location>
        <begin position="15"/>
        <end position="346"/>
    </location>
</feature>
<dbReference type="Gene3D" id="3.50.50.100">
    <property type="match status" value="1"/>
</dbReference>
<dbReference type="PANTHER" id="PTHR43706:SF45">
    <property type="entry name" value="NADH DEHYDROGENASE-LIKE PROTEIN RV1812C"/>
    <property type="match status" value="1"/>
</dbReference>
<dbReference type="InterPro" id="IPR045024">
    <property type="entry name" value="NDH-2"/>
</dbReference>
<dbReference type="InterPro" id="IPR036188">
    <property type="entry name" value="FAD/NAD-bd_sf"/>
</dbReference>
<evidence type="ECO:0000256" key="1">
    <source>
        <dbReference type="ARBA" id="ARBA00005272"/>
    </source>
</evidence>
<feature type="compositionally biased region" description="Polar residues" evidence="6">
    <location>
        <begin position="484"/>
        <end position="502"/>
    </location>
</feature>
<feature type="region of interest" description="Disordered" evidence="6">
    <location>
        <begin position="453"/>
        <end position="547"/>
    </location>
</feature>
<keyword evidence="9" id="KW-1185">Reference proteome</keyword>
<proteinExistence type="inferred from homology"/>